<name>A0A481Z9Z9_9VIRU</name>
<sequence length="158" mass="18525">MRHFVTYYGDFWLKNVRYVDYSGVYYRDYVDYIDWDSFTSGEHVFRGLSNGDRPFFSLRFVDDLSKEKYTVTCFQRAMQKGVKIKGYKVTRFAGIDEHIYFGSSCQHLNITTGCINLNCNARELLLFKMLLTLGEAHLVINGKPVHLRRYLGDNNESI</sequence>
<protein>
    <submittedName>
        <fullName evidence="1">Uncharacterized protein</fullName>
    </submittedName>
</protein>
<accession>A0A481Z9Z9</accession>
<organism evidence="1">
    <name type="scientific">Pithovirus LCPAC304</name>
    <dbReference type="NCBI Taxonomy" id="2506594"/>
    <lineage>
        <taxon>Viruses</taxon>
        <taxon>Pithoviruses</taxon>
    </lineage>
</organism>
<proteinExistence type="predicted"/>
<dbReference type="EMBL" id="MK500568">
    <property type="protein sequence ID" value="QBK92192.1"/>
    <property type="molecule type" value="Genomic_DNA"/>
</dbReference>
<gene>
    <name evidence="1" type="ORF">LCPAC304_05390</name>
</gene>
<evidence type="ECO:0000313" key="1">
    <source>
        <dbReference type="EMBL" id="QBK92192.1"/>
    </source>
</evidence>
<reference evidence="1" key="1">
    <citation type="journal article" date="2019" name="MBio">
        <title>Virus Genomes from Deep Sea Sediments Expand the Ocean Megavirome and Support Independent Origins of Viral Gigantism.</title>
        <authorList>
            <person name="Backstrom D."/>
            <person name="Yutin N."/>
            <person name="Jorgensen S.L."/>
            <person name="Dharamshi J."/>
            <person name="Homa F."/>
            <person name="Zaremba-Niedwiedzka K."/>
            <person name="Spang A."/>
            <person name="Wolf Y.I."/>
            <person name="Koonin E.V."/>
            <person name="Ettema T.J."/>
        </authorList>
    </citation>
    <scope>NUCLEOTIDE SEQUENCE</scope>
</reference>